<reference evidence="2 3" key="1">
    <citation type="submission" date="2021-06" db="EMBL/GenBank/DDBJ databases">
        <title>FDA dAtabase for Regulatory Grade micrObial Sequences (FDA-ARGOS): Supporting development and validation of Infectious Disease Dx tests.</title>
        <authorList>
            <person name="Sproer C."/>
            <person name="Gronow S."/>
            <person name="Severitt S."/>
            <person name="Schroder I."/>
            <person name="Tallon L."/>
            <person name="Sadzewicz L."/>
            <person name="Zhao X."/>
            <person name="Boylan J."/>
            <person name="Ott S."/>
            <person name="Bowen H."/>
            <person name="Vavikolanu K."/>
            <person name="Mehta A."/>
            <person name="Aluvathingal J."/>
            <person name="Nadendla S."/>
            <person name="Lowell S."/>
            <person name="Myers T."/>
            <person name="Yan Y."/>
        </authorList>
    </citation>
    <scope>NUCLEOTIDE SEQUENCE [LARGE SCALE GENOMIC DNA]</scope>
    <source>
        <strain evidence="2 3">FDAARGOS 1425</strain>
    </source>
</reference>
<gene>
    <name evidence="2" type="ORF">I6L55_03180</name>
</gene>
<keyword evidence="3" id="KW-1185">Reference proteome</keyword>
<dbReference type="SUPFAM" id="SSF46955">
    <property type="entry name" value="Putative DNA-binding domain"/>
    <property type="match status" value="1"/>
</dbReference>
<proteinExistence type="predicted"/>
<feature type="domain" description="Helix-turn-helix" evidence="1">
    <location>
        <begin position="74"/>
        <end position="119"/>
    </location>
</feature>
<accession>A0ABX8KWJ4</accession>
<protein>
    <submittedName>
        <fullName evidence="2">Helix-turn-helix domain-containing protein</fullName>
    </submittedName>
</protein>
<dbReference type="InterPro" id="IPR010093">
    <property type="entry name" value="SinI_DNA-bd"/>
</dbReference>
<name>A0ABX8KWJ4_9CORY</name>
<dbReference type="GeneID" id="92749181"/>
<evidence type="ECO:0000313" key="2">
    <source>
        <dbReference type="EMBL" id="QXB19101.1"/>
    </source>
</evidence>
<dbReference type="NCBIfam" id="TIGR01764">
    <property type="entry name" value="excise"/>
    <property type="match status" value="1"/>
</dbReference>
<dbReference type="InterPro" id="IPR041657">
    <property type="entry name" value="HTH_17"/>
</dbReference>
<dbReference type="Pfam" id="PF12728">
    <property type="entry name" value="HTH_17"/>
    <property type="match status" value="1"/>
</dbReference>
<dbReference type="Proteomes" id="UP000683520">
    <property type="component" value="Chromosome"/>
</dbReference>
<organism evidence="2 3">
    <name type="scientific">Corynebacterium coyleae</name>
    <dbReference type="NCBI Taxonomy" id="53374"/>
    <lineage>
        <taxon>Bacteria</taxon>
        <taxon>Bacillati</taxon>
        <taxon>Actinomycetota</taxon>
        <taxon>Actinomycetes</taxon>
        <taxon>Mycobacteriales</taxon>
        <taxon>Corynebacteriaceae</taxon>
        <taxon>Corynebacterium</taxon>
    </lineage>
</organism>
<evidence type="ECO:0000259" key="1">
    <source>
        <dbReference type="Pfam" id="PF12728"/>
    </source>
</evidence>
<dbReference type="EMBL" id="CP077302">
    <property type="protein sequence ID" value="QXB19101.1"/>
    <property type="molecule type" value="Genomic_DNA"/>
</dbReference>
<dbReference type="RefSeq" id="WP_092100088.1">
    <property type="nucleotide sequence ID" value="NZ_CP047198.1"/>
</dbReference>
<sequence>MATALSPSNSIVLTAEETASFGALQIPDGADIAIHGPDGDEVDLPKDVQKTVLAALQSIIENGEVAIMRMPAELTSTSAAEILGVSRPTLMKWAKEGKVDSFKVGTHTRFNRGDILALRRALVKEQDDALEKLRSFELQEFGPVDD</sequence>
<dbReference type="InterPro" id="IPR009061">
    <property type="entry name" value="DNA-bd_dom_put_sf"/>
</dbReference>
<evidence type="ECO:0000313" key="3">
    <source>
        <dbReference type="Proteomes" id="UP000683520"/>
    </source>
</evidence>